<proteinExistence type="predicted"/>
<sequence length="50" mass="5869">MRTKRDDNRYYERKQRHETCLLVYRLASYVTFISNLALSEGTCGKVSPVV</sequence>
<keyword evidence="1" id="KW-0472">Membrane</keyword>
<keyword evidence="1" id="KW-1133">Transmembrane helix</keyword>
<evidence type="ECO:0000313" key="2">
    <source>
        <dbReference type="EMBL" id="WAH37896.1"/>
    </source>
</evidence>
<evidence type="ECO:0000256" key="1">
    <source>
        <dbReference type="SAM" id="Phobius"/>
    </source>
</evidence>
<keyword evidence="3" id="KW-1185">Reference proteome</keyword>
<name>A0ABY6Z6I9_9BACL</name>
<dbReference type="EMBL" id="CP104064">
    <property type="protein sequence ID" value="WAH37896.1"/>
    <property type="molecule type" value="Genomic_DNA"/>
</dbReference>
<dbReference type="RefSeq" id="WP_268045430.1">
    <property type="nucleotide sequence ID" value="NZ_CP104064.1"/>
</dbReference>
<dbReference type="Proteomes" id="UP001164803">
    <property type="component" value="Chromosome"/>
</dbReference>
<accession>A0ABY6Z6I9</accession>
<evidence type="ECO:0000313" key="3">
    <source>
        <dbReference type="Proteomes" id="UP001164803"/>
    </source>
</evidence>
<organism evidence="2 3">
    <name type="scientific">Alicyclobacillus dauci</name>
    <dbReference type="NCBI Taxonomy" id="1475485"/>
    <lineage>
        <taxon>Bacteria</taxon>
        <taxon>Bacillati</taxon>
        <taxon>Bacillota</taxon>
        <taxon>Bacilli</taxon>
        <taxon>Bacillales</taxon>
        <taxon>Alicyclobacillaceae</taxon>
        <taxon>Alicyclobacillus</taxon>
    </lineage>
</organism>
<gene>
    <name evidence="2" type="ORF">NZD86_05185</name>
</gene>
<keyword evidence="1" id="KW-0812">Transmembrane</keyword>
<reference evidence="2" key="1">
    <citation type="submission" date="2022-08" db="EMBL/GenBank/DDBJ databases">
        <title>Alicyclobacillus dauci DSM2870, complete genome.</title>
        <authorList>
            <person name="Wang Q."/>
            <person name="Cai R."/>
            <person name="Wang Z."/>
        </authorList>
    </citation>
    <scope>NUCLEOTIDE SEQUENCE</scope>
    <source>
        <strain evidence="2">DSM 28700</strain>
    </source>
</reference>
<protein>
    <submittedName>
        <fullName evidence="2">Uncharacterized protein</fullName>
    </submittedName>
</protein>
<feature type="transmembrane region" description="Helical" evidence="1">
    <location>
        <begin position="21"/>
        <end position="38"/>
    </location>
</feature>